<comment type="caution">
    <text evidence="4">The sequence shown here is derived from an EMBL/GenBank/DDBJ whole genome shotgun (WGS) entry which is preliminary data.</text>
</comment>
<dbReference type="PANTHER" id="PTHR13068">
    <property type="entry name" value="CGI-12 PROTEIN-RELATED"/>
    <property type="match status" value="1"/>
</dbReference>
<keyword evidence="3" id="KW-0809">Transit peptide</keyword>
<dbReference type="GO" id="GO:0006353">
    <property type="term" value="P:DNA-templated transcription termination"/>
    <property type="evidence" value="ECO:0007669"/>
    <property type="project" value="UniProtKB-KW"/>
</dbReference>
<dbReference type="FunFam" id="1.25.70.10:FF:000001">
    <property type="entry name" value="Mitochondrial transcription termination factor-like"/>
    <property type="match status" value="1"/>
</dbReference>
<name>A0AAN7LUA6_TRANT</name>
<evidence type="ECO:0000256" key="1">
    <source>
        <dbReference type="ARBA" id="ARBA00007692"/>
    </source>
</evidence>
<keyword evidence="2" id="KW-0806">Transcription termination</keyword>
<dbReference type="Pfam" id="PF02536">
    <property type="entry name" value="mTERF"/>
    <property type="match status" value="2"/>
</dbReference>
<proteinExistence type="inferred from homology"/>
<dbReference type="InterPro" id="IPR003690">
    <property type="entry name" value="MTERF"/>
</dbReference>
<comment type="similarity">
    <text evidence="1">Belongs to the mTERF family.</text>
</comment>
<keyword evidence="2" id="KW-0805">Transcription regulation</keyword>
<keyword evidence="5" id="KW-1185">Reference proteome</keyword>
<dbReference type="PANTHER" id="PTHR13068:SF130">
    <property type="entry name" value="TRANSCRIPTION TERMINATION FACTOR MTERF6, CHLOROPLASTIC_MITOCHONDRIAL-LIKE"/>
    <property type="match status" value="1"/>
</dbReference>
<dbReference type="Proteomes" id="UP001346149">
    <property type="component" value="Unassembled WGS sequence"/>
</dbReference>
<dbReference type="AlphaFoldDB" id="A0AAN7LUA6"/>
<organism evidence="4 5">
    <name type="scientific">Trapa natans</name>
    <name type="common">Water chestnut</name>
    <dbReference type="NCBI Taxonomy" id="22666"/>
    <lineage>
        <taxon>Eukaryota</taxon>
        <taxon>Viridiplantae</taxon>
        <taxon>Streptophyta</taxon>
        <taxon>Embryophyta</taxon>
        <taxon>Tracheophyta</taxon>
        <taxon>Spermatophyta</taxon>
        <taxon>Magnoliopsida</taxon>
        <taxon>eudicotyledons</taxon>
        <taxon>Gunneridae</taxon>
        <taxon>Pentapetalae</taxon>
        <taxon>rosids</taxon>
        <taxon>malvids</taxon>
        <taxon>Myrtales</taxon>
        <taxon>Lythraceae</taxon>
        <taxon>Trapa</taxon>
    </lineage>
</organism>
<keyword evidence="2" id="KW-0804">Transcription</keyword>
<evidence type="ECO:0000256" key="2">
    <source>
        <dbReference type="ARBA" id="ARBA00022472"/>
    </source>
</evidence>
<evidence type="ECO:0008006" key="6">
    <source>
        <dbReference type="Google" id="ProtNLM"/>
    </source>
</evidence>
<dbReference type="Gene3D" id="1.25.70.10">
    <property type="entry name" value="Transcription termination factor 3, mitochondrial"/>
    <property type="match status" value="1"/>
</dbReference>
<dbReference type="InterPro" id="IPR038538">
    <property type="entry name" value="MTERF_sf"/>
</dbReference>
<accession>A0AAN7LUA6</accession>
<dbReference type="EMBL" id="JAXQNO010000008">
    <property type="protein sequence ID" value="KAK4791979.1"/>
    <property type="molecule type" value="Genomic_DNA"/>
</dbReference>
<evidence type="ECO:0000313" key="5">
    <source>
        <dbReference type="Proteomes" id="UP001346149"/>
    </source>
</evidence>
<reference evidence="4 5" key="1">
    <citation type="journal article" date="2023" name="Hortic Res">
        <title>Pangenome of water caltrop reveals structural variations and asymmetric subgenome divergence after allopolyploidization.</title>
        <authorList>
            <person name="Zhang X."/>
            <person name="Chen Y."/>
            <person name="Wang L."/>
            <person name="Yuan Y."/>
            <person name="Fang M."/>
            <person name="Shi L."/>
            <person name="Lu R."/>
            <person name="Comes H.P."/>
            <person name="Ma Y."/>
            <person name="Chen Y."/>
            <person name="Huang G."/>
            <person name="Zhou Y."/>
            <person name="Zheng Z."/>
            <person name="Qiu Y."/>
        </authorList>
    </citation>
    <scope>NUCLEOTIDE SEQUENCE [LARGE SCALE GENOMIC DNA]</scope>
    <source>
        <strain evidence="4">F231</strain>
    </source>
</reference>
<sequence length="394" mass="45121">MMILRSQRLFISLSNKNAYLHPQKPFSIYSSVLFFSTSEPKISGFAVSISDYLSNRHNLSPETALKVSKYRNRLMDPGKADSVIDFLKDVGFSKTHFESVLQRVPFLLFSNVETMRPKIKVFQDAGICPSDIVKIISRDPWIFTRSADNRLLPSITALKSVVRSSADLSKILKLCAWFLRTDPDKTLIPNVEMMKSCGVTSRQIAQYILSFPRLFLVKPDRLKGFIDRVDGMRVDRGSLVFLSAIRTVSSMSPERWEQKLGAFRSLGFSDEDMVSIFRKVPQALTISEKKLKEVSKVLLETGEADTAHLVSRPELLMLSAERRLKPRLLVMKTLESKNLLERKPNLNTTCKISEKMFLNNSEDDEQQQKVGWNHSIGKFEYHYYIYSIGKPWDS</sequence>
<dbReference type="GO" id="GO:0003676">
    <property type="term" value="F:nucleic acid binding"/>
    <property type="evidence" value="ECO:0007669"/>
    <property type="project" value="InterPro"/>
</dbReference>
<dbReference type="SMART" id="SM00733">
    <property type="entry name" value="Mterf"/>
    <property type="match status" value="6"/>
</dbReference>
<gene>
    <name evidence="4" type="ORF">SAY86_022414</name>
</gene>
<evidence type="ECO:0000313" key="4">
    <source>
        <dbReference type="EMBL" id="KAK4791979.1"/>
    </source>
</evidence>
<evidence type="ECO:0000256" key="3">
    <source>
        <dbReference type="ARBA" id="ARBA00022946"/>
    </source>
</evidence>
<protein>
    <recommendedName>
        <fullName evidence="6">Mitochondrial transcription termination factor family protein</fullName>
    </recommendedName>
</protein>